<feature type="domain" description="O-acyltransferase WSD1 C-terminal" evidence="9">
    <location>
        <begin position="331"/>
        <end position="404"/>
    </location>
</feature>
<keyword evidence="3" id="KW-0808">Transferase</keyword>
<dbReference type="GO" id="GO:0004144">
    <property type="term" value="F:diacylglycerol O-acyltransferase activity"/>
    <property type="evidence" value="ECO:0007669"/>
    <property type="project" value="UniProtKB-EC"/>
</dbReference>
<evidence type="ECO:0000259" key="9">
    <source>
        <dbReference type="Pfam" id="PF06974"/>
    </source>
</evidence>
<evidence type="ECO:0000313" key="10">
    <source>
        <dbReference type="EnsemblMetazoa" id="SMAR005900-PA"/>
    </source>
</evidence>
<dbReference type="UniPathway" id="UPA00282"/>
<comment type="similarity">
    <text evidence="5">In the N-terminal section; belongs to the long-chain O-acyltransferase family.</text>
</comment>
<evidence type="ECO:0000256" key="5">
    <source>
        <dbReference type="ARBA" id="ARBA00024360"/>
    </source>
</evidence>
<sequence length="432" mass="49849">MKMYDFFLALICFLLLLISLLALIPVLCICQVFTLLLKICLSIKHSQWIKFVDNYDAFLLIQKDKVKMVANAFMIFHGTFDLEDIKTTIKTKWTNVKKKDQYKHLHLRQHTTDSCGYFFWLQDDNFSTDDHVQLYDCKPPANQNELDGIFSELCSQALATNKSPWLILLFPLDEYFAEEPHQYVVFFRFHHCLGDGYNLTQMICRCFLDEKCIKIPPHKPKKAFPLFTVLTTFFYFPKFIIESLIIKDRNILHGPPQTEKTFVRPLIFCSLERVKTVAKATGATINDIMVSCIGGALKRYFSECKAPPLGDVRCAIPIAMPVNLKDCGFKNEVAGIMLPLAISENTAVERLRRTQQETSKFKAIPFYYISYLLFKLLFNRLPAHITNIFYREIDVTCIISNVPLLQNPGFNHRGKQLVACNTFPPLNNNTGM</sequence>
<feature type="domain" description="O-acyltransferase WSD1-like N-terminal" evidence="8">
    <location>
        <begin position="109"/>
        <end position="207"/>
    </location>
</feature>
<dbReference type="HOGENOM" id="CLU_024186_1_1_1"/>
<evidence type="ECO:0000256" key="3">
    <source>
        <dbReference type="ARBA" id="ARBA00022679"/>
    </source>
</evidence>
<evidence type="ECO:0000256" key="1">
    <source>
        <dbReference type="ARBA" id="ARBA00004771"/>
    </source>
</evidence>
<keyword evidence="4" id="KW-0012">Acyltransferase</keyword>
<organism evidence="10 11">
    <name type="scientific">Strigamia maritima</name>
    <name type="common">European centipede</name>
    <name type="synonym">Geophilus maritimus</name>
    <dbReference type="NCBI Taxonomy" id="126957"/>
    <lineage>
        <taxon>Eukaryota</taxon>
        <taxon>Metazoa</taxon>
        <taxon>Ecdysozoa</taxon>
        <taxon>Arthropoda</taxon>
        <taxon>Myriapoda</taxon>
        <taxon>Chilopoda</taxon>
        <taxon>Pleurostigmophora</taxon>
        <taxon>Geophilomorpha</taxon>
        <taxon>Linotaeniidae</taxon>
        <taxon>Strigamia</taxon>
    </lineage>
</organism>
<proteinExistence type="inferred from homology"/>
<keyword evidence="11" id="KW-1185">Reference proteome</keyword>
<dbReference type="GO" id="GO:0047196">
    <property type="term" value="F:long-chain-alcohol O-fatty-acyltransferase activity"/>
    <property type="evidence" value="ECO:0007669"/>
    <property type="project" value="UniProtKB-EC"/>
</dbReference>
<dbReference type="InterPro" id="IPR004255">
    <property type="entry name" value="O-acyltransferase_WSD1_N"/>
</dbReference>
<dbReference type="Proteomes" id="UP000014500">
    <property type="component" value="Unassembled WGS sequence"/>
</dbReference>
<dbReference type="Pfam" id="PF06974">
    <property type="entry name" value="WS_DGAT_C"/>
    <property type="match status" value="1"/>
</dbReference>
<comment type="pathway">
    <text evidence="2">Lipid metabolism.</text>
</comment>
<evidence type="ECO:0000313" key="11">
    <source>
        <dbReference type="Proteomes" id="UP000014500"/>
    </source>
</evidence>
<evidence type="ECO:0000256" key="2">
    <source>
        <dbReference type="ARBA" id="ARBA00005189"/>
    </source>
</evidence>
<comment type="pathway">
    <text evidence="1">Glycerolipid metabolism; triacylglycerol biosynthesis.</text>
</comment>
<reference evidence="11" key="1">
    <citation type="submission" date="2011-05" db="EMBL/GenBank/DDBJ databases">
        <authorList>
            <person name="Richards S.R."/>
            <person name="Qu J."/>
            <person name="Jiang H."/>
            <person name="Jhangiani S.N."/>
            <person name="Agravi P."/>
            <person name="Goodspeed R."/>
            <person name="Gross S."/>
            <person name="Mandapat C."/>
            <person name="Jackson L."/>
            <person name="Mathew T."/>
            <person name="Pu L."/>
            <person name="Thornton R."/>
            <person name="Saada N."/>
            <person name="Wilczek-Boney K.B."/>
            <person name="Lee S."/>
            <person name="Kovar C."/>
            <person name="Wu Y."/>
            <person name="Scherer S.E."/>
            <person name="Worley K.C."/>
            <person name="Muzny D.M."/>
            <person name="Gibbs R."/>
        </authorList>
    </citation>
    <scope>NUCLEOTIDE SEQUENCE</scope>
    <source>
        <strain evidence="11">Brora</strain>
    </source>
</reference>
<dbReference type="InterPro" id="IPR045034">
    <property type="entry name" value="O-acyltransferase_WSD1-like"/>
</dbReference>
<accession>T1IXG7</accession>
<dbReference type="OMA" id="NGPVTGM"/>
<dbReference type="PANTHER" id="PTHR31650:SF1">
    <property type="entry name" value="WAX ESTER SYNTHASE_DIACYLGLYCEROL ACYLTRANSFERASE 4-RELATED"/>
    <property type="match status" value="1"/>
</dbReference>
<comment type="catalytic activity">
    <reaction evidence="7">
        <text>an acyl-CoA + a 1,2-diacyl-sn-glycerol = a triacyl-sn-glycerol + CoA</text>
        <dbReference type="Rhea" id="RHEA:10868"/>
        <dbReference type="ChEBI" id="CHEBI:17815"/>
        <dbReference type="ChEBI" id="CHEBI:57287"/>
        <dbReference type="ChEBI" id="CHEBI:58342"/>
        <dbReference type="ChEBI" id="CHEBI:64615"/>
        <dbReference type="EC" id="2.3.1.20"/>
    </reaction>
</comment>
<evidence type="ECO:0000259" key="8">
    <source>
        <dbReference type="Pfam" id="PF03007"/>
    </source>
</evidence>
<dbReference type="PhylomeDB" id="T1IXG7"/>
<name>T1IXG7_STRMM</name>
<dbReference type="GO" id="GO:0005886">
    <property type="term" value="C:plasma membrane"/>
    <property type="evidence" value="ECO:0007669"/>
    <property type="project" value="TreeGrafter"/>
</dbReference>
<dbReference type="STRING" id="126957.T1IXG7"/>
<dbReference type="EnsemblMetazoa" id="SMAR005900-RA">
    <property type="protein sequence ID" value="SMAR005900-PA"/>
    <property type="gene ID" value="SMAR005900"/>
</dbReference>
<dbReference type="AlphaFoldDB" id="T1IXG7"/>
<dbReference type="Pfam" id="PF03007">
    <property type="entry name" value="WS_DGAT_cat"/>
    <property type="match status" value="1"/>
</dbReference>
<evidence type="ECO:0000256" key="6">
    <source>
        <dbReference type="ARBA" id="ARBA00047604"/>
    </source>
</evidence>
<comment type="catalytic activity">
    <reaction evidence="6">
        <text>a long chain fatty alcohol + a fatty acyl-CoA = a long-chain alcohol wax ester + CoA</text>
        <dbReference type="Rhea" id="RHEA:38443"/>
        <dbReference type="ChEBI" id="CHEBI:17135"/>
        <dbReference type="ChEBI" id="CHEBI:57287"/>
        <dbReference type="ChEBI" id="CHEBI:77636"/>
        <dbReference type="ChEBI" id="CHEBI:235323"/>
        <dbReference type="EC" id="2.3.1.75"/>
    </reaction>
</comment>
<evidence type="ECO:0000256" key="4">
    <source>
        <dbReference type="ARBA" id="ARBA00023315"/>
    </source>
</evidence>
<protein>
    <submittedName>
        <fullName evidence="10">Uncharacterized protein</fullName>
    </submittedName>
</protein>
<dbReference type="InterPro" id="IPR009721">
    <property type="entry name" value="O-acyltransferase_WSD1_C"/>
</dbReference>
<dbReference type="EMBL" id="JH431647">
    <property type="status" value="NOT_ANNOTATED_CDS"/>
    <property type="molecule type" value="Genomic_DNA"/>
</dbReference>
<dbReference type="GO" id="GO:0019432">
    <property type="term" value="P:triglyceride biosynthetic process"/>
    <property type="evidence" value="ECO:0007669"/>
    <property type="project" value="UniProtKB-UniPathway"/>
</dbReference>
<evidence type="ECO:0000256" key="7">
    <source>
        <dbReference type="ARBA" id="ARBA00048109"/>
    </source>
</evidence>
<dbReference type="PANTHER" id="PTHR31650">
    <property type="entry name" value="O-ACYLTRANSFERASE (WSD1-LIKE) FAMILY PROTEIN"/>
    <property type="match status" value="1"/>
</dbReference>
<reference evidence="10" key="2">
    <citation type="submission" date="2015-02" db="UniProtKB">
        <authorList>
            <consortium name="EnsemblMetazoa"/>
        </authorList>
    </citation>
    <scope>IDENTIFICATION</scope>
</reference>